<protein>
    <submittedName>
        <fullName evidence="1">Uncharacterized protein</fullName>
    </submittedName>
</protein>
<sequence length="302" mass="34406">MCKNCRTRPVYIENGYVSPVQLYTTVPLRNQLLPVVRLESALPLLRAALTLGISRFCCDKHERYARKGIVDVCLMCTTHSKRLASDFCSNLCAKYAEITTAPRILRILTPDRVYHEVWALFTNQWKKQTLTPRVSIWKICSDRSKIAFEYYQQEAARRLKIPNGNTQRLWYAADHASDCKATIPPKHKLCSSRRCELCQIIRASSFHVSQFFHGHHLTGDSSRARDEATRGKRGGRAIVLCDVVLGVTSYVHSEAVMESTSIDSYDSVAWSSDPGSNRVLSKVLVFKGEALRLLFFLFLRKQ</sequence>
<evidence type="ECO:0000313" key="2">
    <source>
        <dbReference type="Proteomes" id="UP000814140"/>
    </source>
</evidence>
<comment type="caution">
    <text evidence="1">The sequence shown here is derived from an EMBL/GenBank/DDBJ whole genome shotgun (WGS) entry which is preliminary data.</text>
</comment>
<dbReference type="Proteomes" id="UP000814140">
    <property type="component" value="Unassembled WGS sequence"/>
</dbReference>
<evidence type="ECO:0000313" key="1">
    <source>
        <dbReference type="EMBL" id="KAI0056260.1"/>
    </source>
</evidence>
<name>A0ACB8SJK1_9AGAM</name>
<proteinExistence type="predicted"/>
<accession>A0ACB8SJK1</accession>
<reference evidence="1" key="2">
    <citation type="journal article" date="2022" name="New Phytol.">
        <title>Evolutionary transition to the ectomycorrhizal habit in the genomes of a hyperdiverse lineage of mushroom-forming fungi.</title>
        <authorList>
            <person name="Looney B."/>
            <person name="Miyauchi S."/>
            <person name="Morin E."/>
            <person name="Drula E."/>
            <person name="Courty P.E."/>
            <person name="Kohler A."/>
            <person name="Kuo A."/>
            <person name="LaButti K."/>
            <person name="Pangilinan J."/>
            <person name="Lipzen A."/>
            <person name="Riley R."/>
            <person name="Andreopoulos W."/>
            <person name="He G."/>
            <person name="Johnson J."/>
            <person name="Nolan M."/>
            <person name="Tritt A."/>
            <person name="Barry K.W."/>
            <person name="Grigoriev I.V."/>
            <person name="Nagy L.G."/>
            <person name="Hibbett D."/>
            <person name="Henrissat B."/>
            <person name="Matheny P.B."/>
            <person name="Labbe J."/>
            <person name="Martin F.M."/>
        </authorList>
    </citation>
    <scope>NUCLEOTIDE SEQUENCE</scope>
    <source>
        <strain evidence="1">HHB10654</strain>
    </source>
</reference>
<gene>
    <name evidence="1" type="ORF">BV25DRAFT_1921174</name>
</gene>
<dbReference type="EMBL" id="MU277268">
    <property type="protein sequence ID" value="KAI0056260.1"/>
    <property type="molecule type" value="Genomic_DNA"/>
</dbReference>
<keyword evidence="2" id="KW-1185">Reference proteome</keyword>
<organism evidence="1 2">
    <name type="scientific">Artomyces pyxidatus</name>
    <dbReference type="NCBI Taxonomy" id="48021"/>
    <lineage>
        <taxon>Eukaryota</taxon>
        <taxon>Fungi</taxon>
        <taxon>Dikarya</taxon>
        <taxon>Basidiomycota</taxon>
        <taxon>Agaricomycotina</taxon>
        <taxon>Agaricomycetes</taxon>
        <taxon>Russulales</taxon>
        <taxon>Auriscalpiaceae</taxon>
        <taxon>Artomyces</taxon>
    </lineage>
</organism>
<reference evidence="1" key="1">
    <citation type="submission" date="2021-03" db="EMBL/GenBank/DDBJ databases">
        <authorList>
            <consortium name="DOE Joint Genome Institute"/>
            <person name="Ahrendt S."/>
            <person name="Looney B.P."/>
            <person name="Miyauchi S."/>
            <person name="Morin E."/>
            <person name="Drula E."/>
            <person name="Courty P.E."/>
            <person name="Chicoki N."/>
            <person name="Fauchery L."/>
            <person name="Kohler A."/>
            <person name="Kuo A."/>
            <person name="Labutti K."/>
            <person name="Pangilinan J."/>
            <person name="Lipzen A."/>
            <person name="Riley R."/>
            <person name="Andreopoulos W."/>
            <person name="He G."/>
            <person name="Johnson J."/>
            <person name="Barry K.W."/>
            <person name="Grigoriev I.V."/>
            <person name="Nagy L."/>
            <person name="Hibbett D."/>
            <person name="Henrissat B."/>
            <person name="Matheny P.B."/>
            <person name="Labbe J."/>
            <person name="Martin F."/>
        </authorList>
    </citation>
    <scope>NUCLEOTIDE SEQUENCE</scope>
    <source>
        <strain evidence="1">HHB10654</strain>
    </source>
</reference>